<dbReference type="InterPro" id="IPR010181">
    <property type="entry name" value="CGCAxxGCC_motif"/>
</dbReference>
<evidence type="ECO:0000313" key="1">
    <source>
        <dbReference type="EMBL" id="QEE17916.1"/>
    </source>
</evidence>
<keyword evidence="2" id="KW-1185">Reference proteome</keyword>
<sequence length="147" mass="16370">MSINSFSLVMKYWDAKSNCAQSVSCGLLDSYNLEGKEIFYPAFIHFGAGFGEYSVCGAISGALSAIGLILSKNGLDDDKIRDLSNQFKRTLTKKFDSLLCKDYMKTFFSESGEINWNLKGRHEKCTEIVQKAYEVAKEIIDSCLGNS</sequence>
<organism evidence="1 2">
    <name type="scientific">Promethearchaeum syntrophicum</name>
    <dbReference type="NCBI Taxonomy" id="2594042"/>
    <lineage>
        <taxon>Archaea</taxon>
        <taxon>Promethearchaeati</taxon>
        <taxon>Promethearchaeota</taxon>
        <taxon>Promethearchaeia</taxon>
        <taxon>Promethearchaeales</taxon>
        <taxon>Promethearchaeaceae</taxon>
        <taxon>Promethearchaeum</taxon>
    </lineage>
</organism>
<dbReference type="Proteomes" id="UP000321408">
    <property type="component" value="Chromosome"/>
</dbReference>
<dbReference type="RefSeq" id="WP_147664794.1">
    <property type="nucleotide sequence ID" value="NZ_CP042905.2"/>
</dbReference>
<dbReference type="EMBL" id="CP042905">
    <property type="protein sequence ID" value="QEE17916.1"/>
    <property type="molecule type" value="Genomic_DNA"/>
</dbReference>
<proteinExistence type="predicted"/>
<dbReference type="NCBIfam" id="TIGR01909">
    <property type="entry name" value="C_GCAxxG_C_C"/>
    <property type="match status" value="1"/>
</dbReference>
<name>A0A5B9DGR6_9ARCH</name>
<dbReference type="Pfam" id="PF09719">
    <property type="entry name" value="C_GCAxxG_C_C"/>
    <property type="match status" value="1"/>
</dbReference>
<accession>A0A5B9DGR6</accession>
<dbReference type="KEGG" id="psyt:DSAG12_03754"/>
<reference evidence="1 2" key="2">
    <citation type="journal article" date="2024" name="Int. J. Syst. Evol. Microbiol.">
        <title>Promethearchaeum syntrophicum gen. nov., sp. nov., an anaerobic, obligately syntrophic archaeon, the first isolate of the lineage 'Asgard' archaea, and proposal of the new archaeal phylum Promethearchaeota phyl. nov. and kingdom Promethearchaeati regn. nov.</title>
        <authorList>
            <person name="Imachi H."/>
            <person name="Nobu M.K."/>
            <person name="Kato S."/>
            <person name="Takaki Y."/>
            <person name="Miyazaki M."/>
            <person name="Miyata M."/>
            <person name="Ogawara M."/>
            <person name="Saito Y."/>
            <person name="Sakai S."/>
            <person name="Tahara Y.O."/>
            <person name="Takano Y."/>
            <person name="Tasumi E."/>
            <person name="Uematsu K."/>
            <person name="Yoshimura T."/>
            <person name="Itoh T."/>
            <person name="Ohkuma M."/>
            <person name="Takai K."/>
        </authorList>
    </citation>
    <scope>NUCLEOTIDE SEQUENCE [LARGE SCALE GENOMIC DNA]</scope>
    <source>
        <strain evidence="1 2">MK-D1</strain>
    </source>
</reference>
<gene>
    <name evidence="1" type="ORF">DSAG12_03754</name>
</gene>
<evidence type="ECO:0000313" key="2">
    <source>
        <dbReference type="Proteomes" id="UP000321408"/>
    </source>
</evidence>
<protein>
    <submittedName>
        <fullName evidence="1">C-GCAxxG-C-C family protein</fullName>
    </submittedName>
</protein>
<dbReference type="GeneID" id="41331722"/>
<dbReference type="AlphaFoldDB" id="A0A5B9DGR6"/>
<reference evidence="1 2" key="1">
    <citation type="journal article" date="2020" name="Nature">
        <title>Isolation of an archaeon at the prokaryote-eukaryote interface.</title>
        <authorList>
            <person name="Imachi H."/>
            <person name="Nobu M.K."/>
            <person name="Nakahara N."/>
            <person name="Morono Y."/>
            <person name="Ogawara M."/>
            <person name="Takaki Y."/>
            <person name="Takano Y."/>
            <person name="Uematsu K."/>
            <person name="Ikuta T."/>
            <person name="Ito M."/>
            <person name="Matsui Y."/>
            <person name="Miyazaki M."/>
            <person name="Murata K."/>
            <person name="Saito Y."/>
            <person name="Sakai S."/>
            <person name="Song C."/>
            <person name="Tasumi E."/>
            <person name="Yamanaka Y."/>
            <person name="Yamaguchi T."/>
            <person name="Kamagata Y."/>
            <person name="Tamaki H."/>
            <person name="Takai K."/>
        </authorList>
    </citation>
    <scope>NUCLEOTIDE SEQUENCE [LARGE SCALE GENOMIC DNA]</scope>
    <source>
        <strain evidence="1 2">MK-D1</strain>
    </source>
</reference>